<dbReference type="Proteomes" id="UP000789366">
    <property type="component" value="Unassembled WGS sequence"/>
</dbReference>
<evidence type="ECO:0000313" key="2">
    <source>
        <dbReference type="Proteomes" id="UP000789366"/>
    </source>
</evidence>
<reference evidence="1" key="1">
    <citation type="submission" date="2021-06" db="EMBL/GenBank/DDBJ databases">
        <authorList>
            <person name="Kallberg Y."/>
            <person name="Tangrot J."/>
            <person name="Rosling A."/>
        </authorList>
    </citation>
    <scope>NUCLEOTIDE SEQUENCE</scope>
    <source>
        <strain evidence="1">28 12/20/2015</strain>
    </source>
</reference>
<dbReference type="EMBL" id="CAJVPW010011471">
    <property type="protein sequence ID" value="CAG8626081.1"/>
    <property type="molecule type" value="Genomic_DNA"/>
</dbReference>
<sequence>QAKNIALKIEMYNKNIKYNVKKASKTLLHKTFYPIDKDVNITQLTEVFENLKLRHVMSNLMDELEKVKTICFVCQEIDHIVYNCLNKRYQDKGELTKEREDNQMVKRINIYFFELMDKLYQSIRSTLIKNRSDVVECLKVKIDLEVKIFNMSNTQKCHYVEPDQVPNKKEKVVNNN</sequence>
<comment type="caution">
    <text evidence="1">The sequence shown here is derived from an EMBL/GenBank/DDBJ whole genome shotgun (WGS) entry which is preliminary data.</text>
</comment>
<feature type="non-terminal residue" evidence="1">
    <location>
        <position position="1"/>
    </location>
</feature>
<organism evidence="1 2">
    <name type="scientific">Cetraspora pellucida</name>
    <dbReference type="NCBI Taxonomy" id="1433469"/>
    <lineage>
        <taxon>Eukaryota</taxon>
        <taxon>Fungi</taxon>
        <taxon>Fungi incertae sedis</taxon>
        <taxon>Mucoromycota</taxon>
        <taxon>Glomeromycotina</taxon>
        <taxon>Glomeromycetes</taxon>
        <taxon>Diversisporales</taxon>
        <taxon>Gigasporaceae</taxon>
        <taxon>Cetraspora</taxon>
    </lineage>
</organism>
<name>A0ACA9N0F1_9GLOM</name>
<feature type="non-terminal residue" evidence="1">
    <location>
        <position position="176"/>
    </location>
</feature>
<evidence type="ECO:0000313" key="1">
    <source>
        <dbReference type="EMBL" id="CAG8626081.1"/>
    </source>
</evidence>
<gene>
    <name evidence="1" type="ORF">SPELUC_LOCUS8053</name>
</gene>
<accession>A0ACA9N0F1</accession>
<proteinExistence type="predicted"/>
<keyword evidence="2" id="KW-1185">Reference proteome</keyword>
<protein>
    <submittedName>
        <fullName evidence="1">4065_t:CDS:1</fullName>
    </submittedName>
</protein>